<comment type="subcellular location">
    <subcellularLocation>
        <location evidence="1">Nucleus</location>
    </subcellularLocation>
</comment>
<evidence type="ECO:0000256" key="6">
    <source>
        <dbReference type="ARBA" id="ARBA00023242"/>
    </source>
</evidence>
<keyword evidence="4 7" id="KW-0863">Zinc-finger</keyword>
<feature type="compositionally biased region" description="Low complexity" evidence="8">
    <location>
        <begin position="412"/>
        <end position="442"/>
    </location>
</feature>
<evidence type="ECO:0000256" key="5">
    <source>
        <dbReference type="ARBA" id="ARBA00022833"/>
    </source>
</evidence>
<feature type="compositionally biased region" description="Low complexity" evidence="8">
    <location>
        <begin position="96"/>
        <end position="106"/>
    </location>
</feature>
<dbReference type="GO" id="GO:0008270">
    <property type="term" value="F:zinc ion binding"/>
    <property type="evidence" value="ECO:0007669"/>
    <property type="project" value="UniProtKB-KW"/>
</dbReference>
<comment type="caution">
    <text evidence="10">The sequence shown here is derived from an EMBL/GenBank/DDBJ whole genome shotgun (WGS) entry which is preliminary data.</text>
</comment>
<feature type="region of interest" description="Disordered" evidence="8">
    <location>
        <begin position="402"/>
        <end position="442"/>
    </location>
</feature>
<dbReference type="InterPro" id="IPR050888">
    <property type="entry name" value="ZnF_C2H2-type_TF"/>
</dbReference>
<feature type="compositionally biased region" description="Polar residues" evidence="8">
    <location>
        <begin position="226"/>
        <end position="250"/>
    </location>
</feature>
<evidence type="ECO:0000256" key="4">
    <source>
        <dbReference type="ARBA" id="ARBA00022771"/>
    </source>
</evidence>
<reference evidence="10" key="1">
    <citation type="submission" date="2020-08" db="EMBL/GenBank/DDBJ databases">
        <title>Multicomponent nature underlies the extraordinary mechanical properties of spider dragline silk.</title>
        <authorList>
            <person name="Kono N."/>
            <person name="Nakamura H."/>
            <person name="Mori M."/>
            <person name="Yoshida Y."/>
            <person name="Ohtoshi R."/>
            <person name="Malay A.D."/>
            <person name="Moran D.A.P."/>
            <person name="Tomita M."/>
            <person name="Numata K."/>
            <person name="Arakawa K."/>
        </authorList>
    </citation>
    <scope>NUCLEOTIDE SEQUENCE</scope>
</reference>
<evidence type="ECO:0000256" key="2">
    <source>
        <dbReference type="ARBA" id="ARBA00022723"/>
    </source>
</evidence>
<dbReference type="Proteomes" id="UP000887013">
    <property type="component" value="Unassembled WGS sequence"/>
</dbReference>
<feature type="region of interest" description="Disordered" evidence="8">
    <location>
        <begin position="224"/>
        <end position="250"/>
    </location>
</feature>
<evidence type="ECO:0000313" key="11">
    <source>
        <dbReference type="Proteomes" id="UP000887013"/>
    </source>
</evidence>
<dbReference type="Pfam" id="PF13894">
    <property type="entry name" value="zf-C2H2_4"/>
    <property type="match status" value="1"/>
</dbReference>
<dbReference type="AlphaFoldDB" id="A0A8X6QCW7"/>
<dbReference type="EMBL" id="BMAW01030088">
    <property type="protein sequence ID" value="GFU14973.1"/>
    <property type="molecule type" value="Genomic_DNA"/>
</dbReference>
<protein>
    <recommendedName>
        <fullName evidence="9">C2H2-type domain-containing protein</fullName>
    </recommendedName>
</protein>
<keyword evidence="6" id="KW-0539">Nucleus</keyword>
<dbReference type="Gene3D" id="3.30.160.60">
    <property type="entry name" value="Classic Zinc Finger"/>
    <property type="match status" value="1"/>
</dbReference>
<feature type="domain" description="C2H2-type" evidence="9">
    <location>
        <begin position="142"/>
        <end position="165"/>
    </location>
</feature>
<evidence type="ECO:0000259" key="9">
    <source>
        <dbReference type="PROSITE" id="PS50157"/>
    </source>
</evidence>
<feature type="region of interest" description="Disordered" evidence="8">
    <location>
        <begin position="285"/>
        <end position="304"/>
    </location>
</feature>
<dbReference type="SMART" id="SM00355">
    <property type="entry name" value="ZnF_C2H2"/>
    <property type="match status" value="5"/>
</dbReference>
<evidence type="ECO:0000256" key="7">
    <source>
        <dbReference type="PROSITE-ProRule" id="PRU00042"/>
    </source>
</evidence>
<organism evidence="10 11">
    <name type="scientific">Nephila pilipes</name>
    <name type="common">Giant wood spider</name>
    <name type="synonym">Nephila maculata</name>
    <dbReference type="NCBI Taxonomy" id="299642"/>
    <lineage>
        <taxon>Eukaryota</taxon>
        <taxon>Metazoa</taxon>
        <taxon>Ecdysozoa</taxon>
        <taxon>Arthropoda</taxon>
        <taxon>Chelicerata</taxon>
        <taxon>Arachnida</taxon>
        <taxon>Araneae</taxon>
        <taxon>Araneomorphae</taxon>
        <taxon>Entelegynae</taxon>
        <taxon>Araneoidea</taxon>
        <taxon>Nephilidae</taxon>
        <taxon>Nephila</taxon>
    </lineage>
</organism>
<evidence type="ECO:0000256" key="3">
    <source>
        <dbReference type="ARBA" id="ARBA00022737"/>
    </source>
</evidence>
<sequence length="570" mass="62522">MIISSSLSIISYADAAKSGQCKICNAFFPPTKLLDHLTSHRPCTKRYKGINAWTLLFKPHTPKPTRSQPSTKIPQSQIEKTFRERFPDLPVFQNRSSSPSSSSSSPEKIELLERLDTRPSGPPAVPAFPKPLYSKIVKKGLYRCRYCEMTFVSQLGLERHLLKVHGLPTLKPTTCLFPGNSTLPTCRTCFRTVEEGLSLADHCRLLHNLEISKDRTLPSTAIVKISPSSTNPPSTRQVTQTKPSKDSATSLSVGISIPSKISLPGPQKSLTFLNSKLKNGKKIFTNHNTLPSSTPHSDSEDFSTKKIPSTTFQTTALPSTSTNLPTSPRKCPHCPFLAKKKIGLRLHLFQIHNLKAPSTTNTDAPPSTTTIEQSPSCPVCGIKTKTAKGLRVHMQQIHKISVSKPGKPTSPVPASSHTVSTSPPVTLAPAPSRSPATTSPPHSSIIIPRAEDLQLKGNSVTLSGSTLKYLFPLEETLVCPIKNCIHSFRTQKWFTTNSSLKKNLLIYHRIQLQAVEHWCSICKSIIKTRPALHPCIKSSLTAPPSKASPSTFRCSSCDFNTISQIALFLH</sequence>
<dbReference type="PROSITE" id="PS00028">
    <property type="entry name" value="ZINC_FINGER_C2H2_1"/>
    <property type="match status" value="2"/>
</dbReference>
<accession>A0A8X6QCW7</accession>
<feature type="region of interest" description="Disordered" evidence="8">
    <location>
        <begin position="90"/>
        <end position="109"/>
    </location>
</feature>
<dbReference type="InterPro" id="IPR013087">
    <property type="entry name" value="Znf_C2H2_type"/>
</dbReference>
<evidence type="ECO:0000256" key="1">
    <source>
        <dbReference type="ARBA" id="ARBA00004123"/>
    </source>
</evidence>
<name>A0A8X6QCW7_NEPPI</name>
<dbReference type="PANTHER" id="PTHR24406">
    <property type="entry name" value="TRANSCRIPTIONAL REPRESSOR CTCFL-RELATED"/>
    <property type="match status" value="1"/>
</dbReference>
<keyword evidence="3" id="KW-0677">Repeat</keyword>
<gene>
    <name evidence="10" type="ORF">NPIL_84521</name>
</gene>
<dbReference type="PROSITE" id="PS50157">
    <property type="entry name" value="ZINC_FINGER_C2H2_2"/>
    <property type="match status" value="1"/>
</dbReference>
<evidence type="ECO:0000256" key="8">
    <source>
        <dbReference type="SAM" id="MobiDB-lite"/>
    </source>
</evidence>
<keyword evidence="5" id="KW-0862">Zinc</keyword>
<keyword evidence="2" id="KW-0479">Metal-binding</keyword>
<feature type="compositionally biased region" description="Polar residues" evidence="8">
    <location>
        <begin position="285"/>
        <end position="296"/>
    </location>
</feature>
<dbReference type="GO" id="GO:0005634">
    <property type="term" value="C:nucleus"/>
    <property type="evidence" value="ECO:0007669"/>
    <property type="project" value="UniProtKB-SubCell"/>
</dbReference>
<proteinExistence type="predicted"/>
<keyword evidence="11" id="KW-1185">Reference proteome</keyword>
<evidence type="ECO:0000313" key="10">
    <source>
        <dbReference type="EMBL" id="GFU14973.1"/>
    </source>
</evidence>